<comment type="caution">
    <text evidence="8">The sequence shown here is derived from an EMBL/GenBank/DDBJ whole genome shotgun (WGS) entry which is preliminary data.</text>
</comment>
<sequence>LTLSSTGETSAGKSSLINLLLNEQVLPTSVLQNTLTICEISYGAKREAVIHFGNKEKTSLRLGDIKSDTLKQYIQKPTNDKDWCKKIEIKIPNSLLKGGVVIVDSPGIGDSEQVCNIALEFLPQAFAFIYVINSPNAGGMQDDRLMRIVKEWNKLYRGDKCNGLTSESALFVCNKWDDVERQTKTNLSNKEKIKNEIICKLKKKIPNLNEKSQVIEMSVFTAAQIHQKFGVMSDDLSSLINGLRRLLPLCLEKKTEHFYRMNSGCLKSLSDQVKGEINNAKRSREDRFKAQKDVEVKLEKLKDGAFIKETDKAISRHVKNISTQVKSCLQQDGVRSAFCTWEEKDLPQIDDSQRGKVEKLKNIYNQSLEQRFEKILQTLEKREQLFSKAHADLEQRFRQGFFEFEKDVRDIDQVLVGESTDEVLLQFEDRSPLDSRVKKFIFLTSVVFMPVLFPIGLAAAVLSAPVIGYLAVERILNERHLRNDPCQVLRELSTHFLQKNIDEVIFDRVSQEFTDERERIDSIKRCYNELLEKYERKCKDLTKCEDEETRKGTVEMLSPLYTKLEDISQNLTFDAIQHGIRVMSPSCEVDKRTLYYETRIGGGSYGDVYKGKISLPGSEKEVAVKKLKEPPQASNVAPFLGEANILMKLKHTHIVEFYGVVMDVQDNQLRFLALVFELCKASLKNHIFKNEENKPWRTNSAAIITCRWGVEILDALEFIHSKKIVHRDLKLDNVLITKMEHIKVADLGLATFRNQITGTYCGTPWYMAPEIRENKIYDSKVDMYSFGLMMWEMWFGEMVPSDPISWSQDKVTRQIDKRKQRAEGRGDTRHPPPAKWIELMVSLSNAEPCVRKTATESKELMKKLNTP</sequence>
<feature type="domain" description="Protein kinase" evidence="7">
    <location>
        <begin position="594"/>
        <end position="867"/>
    </location>
</feature>
<evidence type="ECO:0000256" key="1">
    <source>
        <dbReference type="ARBA" id="ARBA00022741"/>
    </source>
</evidence>
<reference evidence="8 9" key="1">
    <citation type="submission" date="2022-05" db="EMBL/GenBank/DDBJ databases">
        <authorList>
            <consortium name="Genoscope - CEA"/>
            <person name="William W."/>
        </authorList>
    </citation>
    <scope>NUCLEOTIDE SEQUENCE [LARGE SCALE GENOMIC DNA]</scope>
</reference>
<keyword evidence="4" id="KW-0175">Coiled coil</keyword>
<keyword evidence="2 3" id="KW-0067">ATP-binding</keyword>
<keyword evidence="6" id="KW-0812">Transmembrane</keyword>
<keyword evidence="1 3" id="KW-0547">Nucleotide-binding</keyword>
<keyword evidence="9" id="KW-1185">Reference proteome</keyword>
<feature type="non-terminal residue" evidence="8">
    <location>
        <position position="1"/>
    </location>
</feature>
<feature type="binding site" evidence="3">
    <location>
        <position position="626"/>
    </location>
    <ligand>
        <name>ATP</name>
        <dbReference type="ChEBI" id="CHEBI:30616"/>
    </ligand>
</feature>
<name>A0ABN8RWR5_9CNID</name>
<dbReference type="InterPro" id="IPR045063">
    <property type="entry name" value="Dynamin_N"/>
</dbReference>
<dbReference type="Gene3D" id="3.40.50.300">
    <property type="entry name" value="P-loop containing nucleotide triphosphate hydrolases"/>
    <property type="match status" value="1"/>
</dbReference>
<evidence type="ECO:0000256" key="2">
    <source>
        <dbReference type="ARBA" id="ARBA00022840"/>
    </source>
</evidence>
<dbReference type="SUPFAM" id="SSF52540">
    <property type="entry name" value="P-loop containing nucleoside triphosphate hydrolases"/>
    <property type="match status" value="1"/>
</dbReference>
<evidence type="ECO:0000256" key="6">
    <source>
        <dbReference type="SAM" id="Phobius"/>
    </source>
</evidence>
<evidence type="ECO:0000313" key="9">
    <source>
        <dbReference type="Proteomes" id="UP001159405"/>
    </source>
</evidence>
<protein>
    <recommendedName>
        <fullName evidence="7">Protein kinase domain-containing protein</fullName>
    </recommendedName>
</protein>
<gene>
    <name evidence="8" type="ORF">PLOB_00028175</name>
</gene>
<proteinExistence type="predicted"/>
<feature type="region of interest" description="Disordered" evidence="5">
    <location>
        <begin position="809"/>
        <end position="833"/>
    </location>
</feature>
<dbReference type="InterPro" id="IPR017441">
    <property type="entry name" value="Protein_kinase_ATP_BS"/>
</dbReference>
<dbReference type="PANTHER" id="PTHR26392">
    <property type="entry name" value="MITOGEN-ACTIVATED PROTEIN KINASE KINASE KINASE 7-RELATED"/>
    <property type="match status" value="1"/>
</dbReference>
<evidence type="ECO:0000256" key="4">
    <source>
        <dbReference type="SAM" id="Coils"/>
    </source>
</evidence>
<dbReference type="SMART" id="SM00220">
    <property type="entry name" value="S_TKc"/>
    <property type="match status" value="1"/>
</dbReference>
<feature type="compositionally biased region" description="Basic and acidic residues" evidence="5">
    <location>
        <begin position="810"/>
        <end position="830"/>
    </location>
</feature>
<feature type="coiled-coil region" evidence="4">
    <location>
        <begin position="365"/>
        <end position="396"/>
    </location>
</feature>
<evidence type="ECO:0000259" key="7">
    <source>
        <dbReference type="PROSITE" id="PS50011"/>
    </source>
</evidence>
<dbReference type="InterPro" id="IPR011009">
    <property type="entry name" value="Kinase-like_dom_sf"/>
</dbReference>
<dbReference type="EMBL" id="CALNXK010000348">
    <property type="protein sequence ID" value="CAH3183264.1"/>
    <property type="molecule type" value="Genomic_DNA"/>
</dbReference>
<evidence type="ECO:0000313" key="8">
    <source>
        <dbReference type="EMBL" id="CAH3183264.1"/>
    </source>
</evidence>
<organism evidence="8 9">
    <name type="scientific">Porites lobata</name>
    <dbReference type="NCBI Taxonomy" id="104759"/>
    <lineage>
        <taxon>Eukaryota</taxon>
        <taxon>Metazoa</taxon>
        <taxon>Cnidaria</taxon>
        <taxon>Anthozoa</taxon>
        <taxon>Hexacorallia</taxon>
        <taxon>Scleractinia</taxon>
        <taxon>Fungiina</taxon>
        <taxon>Poritidae</taxon>
        <taxon>Porites</taxon>
    </lineage>
</organism>
<keyword evidence="6" id="KW-1133">Transmembrane helix</keyword>
<evidence type="ECO:0000256" key="3">
    <source>
        <dbReference type="PROSITE-ProRule" id="PRU10141"/>
    </source>
</evidence>
<dbReference type="PROSITE" id="PS00107">
    <property type="entry name" value="PROTEIN_KINASE_ATP"/>
    <property type="match status" value="1"/>
</dbReference>
<dbReference type="Pfam" id="PF00069">
    <property type="entry name" value="Pkinase"/>
    <property type="match status" value="1"/>
</dbReference>
<feature type="transmembrane region" description="Helical" evidence="6">
    <location>
        <begin position="440"/>
        <end position="472"/>
    </location>
</feature>
<dbReference type="Pfam" id="PF00350">
    <property type="entry name" value="Dynamin_N"/>
    <property type="match status" value="1"/>
</dbReference>
<dbReference type="PROSITE" id="PS50011">
    <property type="entry name" value="PROTEIN_KINASE_DOM"/>
    <property type="match status" value="1"/>
</dbReference>
<dbReference type="InterPro" id="IPR000719">
    <property type="entry name" value="Prot_kinase_dom"/>
</dbReference>
<keyword evidence="6" id="KW-0472">Membrane</keyword>
<accession>A0ABN8RWR5</accession>
<dbReference type="InterPro" id="IPR027417">
    <property type="entry name" value="P-loop_NTPase"/>
</dbReference>
<dbReference type="SUPFAM" id="SSF56112">
    <property type="entry name" value="Protein kinase-like (PK-like)"/>
    <property type="match status" value="1"/>
</dbReference>
<evidence type="ECO:0000256" key="5">
    <source>
        <dbReference type="SAM" id="MobiDB-lite"/>
    </source>
</evidence>
<dbReference type="PROSITE" id="PS00108">
    <property type="entry name" value="PROTEIN_KINASE_ST"/>
    <property type="match status" value="1"/>
</dbReference>
<dbReference type="InterPro" id="IPR008271">
    <property type="entry name" value="Ser/Thr_kinase_AS"/>
</dbReference>
<dbReference type="PANTHER" id="PTHR26392:SF92">
    <property type="entry name" value="PROTEIN KINASE DOMAIN-CONTAINING PROTEIN"/>
    <property type="match status" value="1"/>
</dbReference>
<dbReference type="Proteomes" id="UP001159405">
    <property type="component" value="Unassembled WGS sequence"/>
</dbReference>
<dbReference type="Gene3D" id="1.10.510.10">
    <property type="entry name" value="Transferase(Phosphotransferase) domain 1"/>
    <property type="match status" value="1"/>
</dbReference>